<evidence type="ECO:0000259" key="1">
    <source>
        <dbReference type="PROSITE" id="PS51819"/>
    </source>
</evidence>
<dbReference type="InterPro" id="IPR029068">
    <property type="entry name" value="Glyas_Bleomycin-R_OHBP_Dase"/>
</dbReference>
<dbReference type="Gene3D" id="3.10.180.10">
    <property type="entry name" value="2,3-Dihydroxybiphenyl 1,2-Dioxygenase, domain 1"/>
    <property type="match status" value="1"/>
</dbReference>
<evidence type="ECO:0000313" key="2">
    <source>
        <dbReference type="EMBL" id="MEJ8567358.1"/>
    </source>
</evidence>
<keyword evidence="3" id="KW-1185">Reference proteome</keyword>
<organism evidence="2 3">
    <name type="scientific">Elongatibacter sediminis</name>
    <dbReference type="NCBI Taxonomy" id="3119006"/>
    <lineage>
        <taxon>Bacteria</taxon>
        <taxon>Pseudomonadati</taxon>
        <taxon>Pseudomonadota</taxon>
        <taxon>Gammaproteobacteria</taxon>
        <taxon>Chromatiales</taxon>
        <taxon>Wenzhouxiangellaceae</taxon>
        <taxon>Elongatibacter</taxon>
    </lineage>
</organism>
<protein>
    <submittedName>
        <fullName evidence="2">VOC family protein</fullName>
    </submittedName>
</protein>
<dbReference type="Proteomes" id="UP001359886">
    <property type="component" value="Unassembled WGS sequence"/>
</dbReference>
<feature type="domain" description="VOC" evidence="1">
    <location>
        <begin position="7"/>
        <end position="145"/>
    </location>
</feature>
<sequence>MSRFFGRIMQNGYAVPDWRAAAAQWSDAHGVGPFFAMEHIEFDWCEYRGEAVELDLSVGIAYTGNYQIELVQQHNDAPSIYTDFLGSNPPGLQHVGAMVEEVDGVLRQHDLHGRVVQQGRTAAGVRFAYLDMGGHNGSMLELIESSEAVIKAFDYMRTCALEWDGSDPIRG</sequence>
<reference evidence="2 3" key="1">
    <citation type="submission" date="2024-02" db="EMBL/GenBank/DDBJ databases">
        <title>A novel Wenzhouxiangellaceae bacterium, isolated from coastal sediments.</title>
        <authorList>
            <person name="Du Z.-J."/>
            <person name="Ye Y.-Q."/>
            <person name="Zhang X.-Y."/>
        </authorList>
    </citation>
    <scope>NUCLEOTIDE SEQUENCE [LARGE SCALE GENOMIC DNA]</scope>
    <source>
        <strain evidence="2 3">CH-27</strain>
    </source>
</reference>
<gene>
    <name evidence="2" type="ORF">V3330_06935</name>
</gene>
<evidence type="ECO:0000313" key="3">
    <source>
        <dbReference type="Proteomes" id="UP001359886"/>
    </source>
</evidence>
<dbReference type="EMBL" id="JAZHOG010000004">
    <property type="protein sequence ID" value="MEJ8567358.1"/>
    <property type="molecule type" value="Genomic_DNA"/>
</dbReference>
<dbReference type="Pfam" id="PF13669">
    <property type="entry name" value="Glyoxalase_4"/>
    <property type="match status" value="1"/>
</dbReference>
<dbReference type="PROSITE" id="PS51819">
    <property type="entry name" value="VOC"/>
    <property type="match status" value="1"/>
</dbReference>
<comment type="caution">
    <text evidence="2">The sequence shown here is derived from an EMBL/GenBank/DDBJ whole genome shotgun (WGS) entry which is preliminary data.</text>
</comment>
<proteinExistence type="predicted"/>
<dbReference type="SUPFAM" id="SSF54593">
    <property type="entry name" value="Glyoxalase/Bleomycin resistance protein/Dihydroxybiphenyl dioxygenase"/>
    <property type="match status" value="1"/>
</dbReference>
<dbReference type="RefSeq" id="WP_354694683.1">
    <property type="nucleotide sequence ID" value="NZ_JAZHOG010000004.1"/>
</dbReference>
<accession>A0AAW9REY5</accession>
<name>A0AAW9REY5_9GAMM</name>
<dbReference type="InterPro" id="IPR037523">
    <property type="entry name" value="VOC_core"/>
</dbReference>
<dbReference type="AlphaFoldDB" id="A0AAW9REY5"/>